<feature type="binding site" evidence="7">
    <location>
        <position position="213"/>
    </location>
    <ligand>
        <name>substrate</name>
    </ligand>
</feature>
<feature type="binding site" evidence="8">
    <location>
        <position position="181"/>
    </location>
    <ligand>
        <name>Zn(2+)</name>
        <dbReference type="ChEBI" id="CHEBI:29105"/>
    </ligand>
</feature>
<dbReference type="GO" id="GO:0006046">
    <property type="term" value="P:N-acetylglucosamine catabolic process"/>
    <property type="evidence" value="ECO:0007669"/>
    <property type="project" value="TreeGrafter"/>
</dbReference>
<evidence type="ECO:0000313" key="10">
    <source>
        <dbReference type="EMBL" id="MBF4765777.1"/>
    </source>
</evidence>
<evidence type="ECO:0000256" key="2">
    <source>
        <dbReference type="ARBA" id="ARBA00022723"/>
    </source>
</evidence>
<proteinExistence type="inferred from homology"/>
<dbReference type="GO" id="GO:0008448">
    <property type="term" value="F:N-acetylglucosamine-6-phosphate deacetylase activity"/>
    <property type="evidence" value="ECO:0007669"/>
    <property type="project" value="UniProtKB-EC"/>
</dbReference>
<dbReference type="EMBL" id="JADKPN010000018">
    <property type="protein sequence ID" value="MBF4765777.1"/>
    <property type="molecule type" value="Genomic_DNA"/>
</dbReference>
<dbReference type="GO" id="GO:0046872">
    <property type="term" value="F:metal ion binding"/>
    <property type="evidence" value="ECO:0007669"/>
    <property type="project" value="UniProtKB-KW"/>
</dbReference>
<evidence type="ECO:0000256" key="8">
    <source>
        <dbReference type="PIRSR" id="PIRSR038994-3"/>
    </source>
</evidence>
<evidence type="ECO:0000256" key="7">
    <source>
        <dbReference type="PIRSR" id="PIRSR038994-2"/>
    </source>
</evidence>
<dbReference type="EC" id="3.5.1.25" evidence="10"/>
<feature type="domain" description="Amidohydrolase-related" evidence="9">
    <location>
        <begin position="41"/>
        <end position="361"/>
    </location>
</feature>
<comment type="caution">
    <text evidence="10">The sequence shown here is derived from an EMBL/GenBank/DDBJ whole genome shotgun (WGS) entry which is preliminary data.</text>
</comment>
<dbReference type="InterPro" id="IPR003764">
    <property type="entry name" value="GlcNAc_6-P_deAcase"/>
</dbReference>
<keyword evidence="3 5" id="KW-0378">Hydrolase</keyword>
<dbReference type="SUPFAM" id="SSF51556">
    <property type="entry name" value="Metallo-dependent hydrolases"/>
    <property type="match status" value="1"/>
</dbReference>
<dbReference type="InterPro" id="IPR032466">
    <property type="entry name" value="Metal_Hydrolase"/>
</dbReference>
<comment type="similarity">
    <text evidence="1 5">Belongs to the metallo-dependent hydrolases superfamily. NagA family.</text>
</comment>
<dbReference type="PANTHER" id="PTHR11113:SF14">
    <property type="entry name" value="N-ACETYLGLUCOSAMINE-6-PHOSPHATE DEACETYLASE"/>
    <property type="match status" value="1"/>
</dbReference>
<dbReference type="PIRSF" id="PIRSF038994">
    <property type="entry name" value="NagA"/>
    <property type="match status" value="1"/>
</dbReference>
<dbReference type="Gene3D" id="3.20.20.140">
    <property type="entry name" value="Metal-dependent hydrolases"/>
    <property type="match status" value="1"/>
</dbReference>
<dbReference type="Gene3D" id="2.30.40.10">
    <property type="entry name" value="Urease, subunit C, domain 1"/>
    <property type="match status" value="1"/>
</dbReference>
<feature type="active site" description="Proton donor/acceptor" evidence="6">
    <location>
        <position position="259"/>
    </location>
</feature>
<dbReference type="InterPro" id="IPR011059">
    <property type="entry name" value="Metal-dep_hydrolase_composite"/>
</dbReference>
<dbReference type="PANTHER" id="PTHR11113">
    <property type="entry name" value="N-ACETYLGLUCOSAMINE-6-PHOSPHATE DEACETYLASE"/>
    <property type="match status" value="1"/>
</dbReference>
<protein>
    <submittedName>
        <fullName evidence="10">N-acetylglucosamine-6-phosphate deacetylase</fullName>
        <ecNumber evidence="10">3.5.1.25</ecNumber>
    </submittedName>
</protein>
<evidence type="ECO:0000259" key="9">
    <source>
        <dbReference type="Pfam" id="PF01979"/>
    </source>
</evidence>
<dbReference type="NCBIfam" id="TIGR00221">
    <property type="entry name" value="nagA"/>
    <property type="match status" value="1"/>
</dbReference>
<feature type="binding site" evidence="8">
    <location>
        <position position="202"/>
    </location>
    <ligand>
        <name>Zn(2+)</name>
        <dbReference type="ChEBI" id="CHEBI:29105"/>
    </ligand>
</feature>
<dbReference type="Pfam" id="PF01979">
    <property type="entry name" value="Amidohydro_1"/>
    <property type="match status" value="1"/>
</dbReference>
<name>A0A930YG99_9ACTN</name>
<evidence type="ECO:0000256" key="4">
    <source>
        <dbReference type="ARBA" id="ARBA00023277"/>
    </source>
</evidence>
<organism evidence="10 11">
    <name type="scientific">Nocardioides islandensis</name>
    <dbReference type="NCBI Taxonomy" id="433663"/>
    <lineage>
        <taxon>Bacteria</taxon>
        <taxon>Bacillati</taxon>
        <taxon>Actinomycetota</taxon>
        <taxon>Actinomycetes</taxon>
        <taxon>Propionibacteriales</taxon>
        <taxon>Nocardioidaceae</taxon>
        <taxon>Nocardioides</taxon>
    </lineage>
</organism>
<dbReference type="RefSeq" id="WP_194708958.1">
    <property type="nucleotide sequence ID" value="NZ_JADKPN010000018.1"/>
</dbReference>
<gene>
    <name evidence="10" type="primary">nagA</name>
    <name evidence="10" type="ORF">ISU07_21810</name>
</gene>
<keyword evidence="11" id="KW-1185">Reference proteome</keyword>
<evidence type="ECO:0000313" key="11">
    <source>
        <dbReference type="Proteomes" id="UP000640489"/>
    </source>
</evidence>
<keyword evidence="4 5" id="KW-0119">Carbohydrate metabolism</keyword>
<accession>A0A930YG99</accession>
<evidence type="ECO:0000256" key="6">
    <source>
        <dbReference type="PIRSR" id="PIRSR038994-1"/>
    </source>
</evidence>
<dbReference type="Proteomes" id="UP000640489">
    <property type="component" value="Unassembled WGS sequence"/>
</dbReference>
<dbReference type="CDD" id="cd00854">
    <property type="entry name" value="NagA"/>
    <property type="match status" value="1"/>
</dbReference>
<feature type="binding site" evidence="7">
    <location>
        <position position="128"/>
    </location>
    <ligand>
        <name>substrate</name>
    </ligand>
</feature>
<keyword evidence="2 8" id="KW-0479">Metal-binding</keyword>
<evidence type="ECO:0000256" key="3">
    <source>
        <dbReference type="ARBA" id="ARBA00022801"/>
    </source>
</evidence>
<dbReference type="AlphaFoldDB" id="A0A930YG99"/>
<sequence>MTRLGVSSALVDGEVVHGDVEIEEGLITSVGVSPAGRTGVAVPGYVDLQVNGFGDVDFLAADVDGYRHAGDVLLSTGVTAFQPTLVTSPVEDLVDAIDVVAKAQPQVRCRVLGAHLEGPFISPTFKGAHDERWIIAPDLAVAERLCAGGVVTTMTMAPELPGGLDLLRWLLEHDVLVSIGHTDADAATAHEAFDAGARSVTHLHNAQRRFGSRDPGISAVAMTREDVTVELIPDLVHLSRESVLLAWRAARGRLAVVTDAIAAAPRSTGEFRLGDRTIIVSKDAARLPDGTLAGSVLSMDKAVRNLIGIGIPWTEAVRAATTTPARLIGREDLATLRPRTAADVIVLDDDFAVTRTLVDGHEMWAC</sequence>
<feature type="binding site" evidence="8">
    <location>
        <position position="117"/>
    </location>
    <ligand>
        <name>Zn(2+)</name>
        <dbReference type="ChEBI" id="CHEBI:29105"/>
    </ligand>
</feature>
<reference evidence="10" key="1">
    <citation type="submission" date="2020-11" db="EMBL/GenBank/DDBJ databases">
        <title>Nocardioides sp. nov., isolated from Soil of Cynanchum wilfordii Hemsley rhizosphere.</title>
        <authorList>
            <person name="Lee J.-S."/>
            <person name="Suh M.K."/>
            <person name="Kim J.-S."/>
        </authorList>
    </citation>
    <scope>NUCLEOTIDE SEQUENCE</scope>
    <source>
        <strain evidence="10">KCTC 19275</strain>
    </source>
</reference>
<feature type="binding site" evidence="7">
    <location>
        <begin position="292"/>
        <end position="294"/>
    </location>
    <ligand>
        <name>substrate</name>
    </ligand>
</feature>
<evidence type="ECO:0000256" key="1">
    <source>
        <dbReference type="ARBA" id="ARBA00010716"/>
    </source>
</evidence>
<feature type="binding site" evidence="7">
    <location>
        <begin position="205"/>
        <end position="206"/>
    </location>
    <ligand>
        <name>substrate</name>
    </ligand>
</feature>
<dbReference type="InterPro" id="IPR006680">
    <property type="entry name" value="Amidohydro-rel"/>
</dbReference>
<evidence type="ECO:0000256" key="5">
    <source>
        <dbReference type="PIRNR" id="PIRNR038994"/>
    </source>
</evidence>
<feature type="binding site" evidence="7">
    <location>
        <position position="237"/>
    </location>
    <ligand>
        <name>substrate</name>
    </ligand>
</feature>
<comment type="cofactor">
    <cofactor evidence="8">
        <name>a divalent metal cation</name>
        <dbReference type="ChEBI" id="CHEBI:60240"/>
    </cofactor>
    <text evidence="8">Binds 1 divalent metal cation per subunit.</text>
</comment>